<protein>
    <submittedName>
        <fullName evidence="2">Uncharacterized protein</fullName>
    </submittedName>
</protein>
<accession>A0AAJ0H9N0</accession>
<comment type="caution">
    <text evidence="2">The sequence shown here is derived from an EMBL/GenBank/DDBJ whole genome shotgun (WGS) entry which is preliminary data.</text>
</comment>
<reference evidence="2" key="2">
    <citation type="submission" date="2023-06" db="EMBL/GenBank/DDBJ databases">
        <authorList>
            <consortium name="Lawrence Berkeley National Laboratory"/>
            <person name="Haridas S."/>
            <person name="Hensen N."/>
            <person name="Bonometti L."/>
            <person name="Westerberg I."/>
            <person name="Brannstrom I.O."/>
            <person name="Guillou S."/>
            <person name="Cros-Aarteil S."/>
            <person name="Calhoun S."/>
            <person name="Kuo A."/>
            <person name="Mondo S."/>
            <person name="Pangilinan J."/>
            <person name="Riley R."/>
            <person name="Labutti K."/>
            <person name="Andreopoulos B."/>
            <person name="Lipzen A."/>
            <person name="Chen C."/>
            <person name="Yanf M."/>
            <person name="Daum C."/>
            <person name="Ng V."/>
            <person name="Clum A."/>
            <person name="Steindorff A."/>
            <person name="Ohm R."/>
            <person name="Martin F."/>
            <person name="Silar P."/>
            <person name="Natvig D."/>
            <person name="Lalanne C."/>
            <person name="Gautier V."/>
            <person name="Ament-Velasquez S.L."/>
            <person name="Kruys A."/>
            <person name="Hutchinson M.I."/>
            <person name="Powell A.J."/>
            <person name="Barry K."/>
            <person name="Miller A.N."/>
            <person name="Grigoriev I.V."/>
            <person name="Debuchy R."/>
            <person name="Gladieux P."/>
            <person name="Thoren M.H."/>
            <person name="Johannesson H."/>
        </authorList>
    </citation>
    <scope>NUCLEOTIDE SEQUENCE</scope>
    <source>
        <strain evidence="2">CBS 955.72</strain>
    </source>
</reference>
<evidence type="ECO:0000313" key="2">
    <source>
        <dbReference type="EMBL" id="KAK3344083.1"/>
    </source>
</evidence>
<proteinExistence type="predicted"/>
<dbReference type="AlphaFoldDB" id="A0AAJ0H9N0"/>
<sequence>MCRCQGVRARSVLLVCGVGERSACARLHRSLPNWPPSHPISDRAGVAHVGTNQKFRHTATRQGTLHSARGCSEGRCSLQFLCMVAQARPGSGVFPTDRQAPTTGGFSSAPGGRKVETFA</sequence>
<reference evidence="2" key="1">
    <citation type="journal article" date="2023" name="Mol. Phylogenet. Evol.">
        <title>Genome-scale phylogeny and comparative genomics of the fungal order Sordariales.</title>
        <authorList>
            <person name="Hensen N."/>
            <person name="Bonometti L."/>
            <person name="Westerberg I."/>
            <person name="Brannstrom I.O."/>
            <person name="Guillou S."/>
            <person name="Cros-Aarteil S."/>
            <person name="Calhoun S."/>
            <person name="Haridas S."/>
            <person name="Kuo A."/>
            <person name="Mondo S."/>
            <person name="Pangilinan J."/>
            <person name="Riley R."/>
            <person name="LaButti K."/>
            <person name="Andreopoulos B."/>
            <person name="Lipzen A."/>
            <person name="Chen C."/>
            <person name="Yan M."/>
            <person name="Daum C."/>
            <person name="Ng V."/>
            <person name="Clum A."/>
            <person name="Steindorff A."/>
            <person name="Ohm R.A."/>
            <person name="Martin F."/>
            <person name="Silar P."/>
            <person name="Natvig D.O."/>
            <person name="Lalanne C."/>
            <person name="Gautier V."/>
            <person name="Ament-Velasquez S.L."/>
            <person name="Kruys A."/>
            <person name="Hutchinson M.I."/>
            <person name="Powell A.J."/>
            <person name="Barry K."/>
            <person name="Miller A.N."/>
            <person name="Grigoriev I.V."/>
            <person name="Debuchy R."/>
            <person name="Gladieux P."/>
            <person name="Hiltunen Thoren M."/>
            <person name="Johannesson H."/>
        </authorList>
    </citation>
    <scope>NUCLEOTIDE SEQUENCE</scope>
    <source>
        <strain evidence="2">CBS 955.72</strain>
    </source>
</reference>
<organism evidence="2 3">
    <name type="scientific">Lasiosphaeria hispida</name>
    <dbReference type="NCBI Taxonomy" id="260671"/>
    <lineage>
        <taxon>Eukaryota</taxon>
        <taxon>Fungi</taxon>
        <taxon>Dikarya</taxon>
        <taxon>Ascomycota</taxon>
        <taxon>Pezizomycotina</taxon>
        <taxon>Sordariomycetes</taxon>
        <taxon>Sordariomycetidae</taxon>
        <taxon>Sordariales</taxon>
        <taxon>Lasiosphaeriaceae</taxon>
        <taxon>Lasiosphaeria</taxon>
    </lineage>
</organism>
<dbReference type="EMBL" id="JAUIQD010000007">
    <property type="protein sequence ID" value="KAK3344083.1"/>
    <property type="molecule type" value="Genomic_DNA"/>
</dbReference>
<name>A0AAJ0H9N0_9PEZI</name>
<keyword evidence="3" id="KW-1185">Reference proteome</keyword>
<dbReference type="Proteomes" id="UP001275084">
    <property type="component" value="Unassembled WGS sequence"/>
</dbReference>
<feature type="region of interest" description="Disordered" evidence="1">
    <location>
        <begin position="93"/>
        <end position="119"/>
    </location>
</feature>
<gene>
    <name evidence="2" type="ORF">B0T25DRAFT_317305</name>
</gene>
<evidence type="ECO:0000313" key="3">
    <source>
        <dbReference type="Proteomes" id="UP001275084"/>
    </source>
</evidence>
<evidence type="ECO:0000256" key="1">
    <source>
        <dbReference type="SAM" id="MobiDB-lite"/>
    </source>
</evidence>